<protein>
    <recommendedName>
        <fullName evidence="6">Pentacotripeptide-repeat region of PRORP domain-containing protein</fullName>
    </recommendedName>
</protein>
<feature type="coiled-coil region" evidence="3">
    <location>
        <begin position="34"/>
        <end position="67"/>
    </location>
</feature>
<dbReference type="PANTHER" id="PTHR47942">
    <property type="entry name" value="TETRATRICOPEPTIDE REPEAT (TPR)-LIKE SUPERFAMILY PROTEIN-RELATED"/>
    <property type="match status" value="1"/>
</dbReference>
<proteinExistence type="predicted"/>
<dbReference type="InterPro" id="IPR051222">
    <property type="entry name" value="PPR/CCM1_RNA-binding"/>
</dbReference>
<dbReference type="NCBIfam" id="TIGR00756">
    <property type="entry name" value="PPR"/>
    <property type="match status" value="5"/>
</dbReference>
<dbReference type="Pfam" id="PF13041">
    <property type="entry name" value="PPR_2"/>
    <property type="match status" value="2"/>
</dbReference>
<accession>A0A077X014</accession>
<reference evidence="5" key="1">
    <citation type="journal article" date="2014" name="Genome Announc.">
        <title>De novo whole-genome sequence and genome annotation of Lichtheimia ramosa.</title>
        <authorList>
            <person name="Linde J."/>
            <person name="Schwartze V."/>
            <person name="Binder U."/>
            <person name="Lass-Florl C."/>
            <person name="Voigt K."/>
            <person name="Horn F."/>
        </authorList>
    </citation>
    <scope>NUCLEOTIDE SEQUENCE</scope>
    <source>
        <strain evidence="5">JMRC FSU:6197</strain>
    </source>
</reference>
<feature type="repeat" description="PPR" evidence="2">
    <location>
        <begin position="173"/>
        <end position="207"/>
    </location>
</feature>
<evidence type="ECO:0000256" key="1">
    <source>
        <dbReference type="ARBA" id="ARBA00022737"/>
    </source>
</evidence>
<evidence type="ECO:0000256" key="2">
    <source>
        <dbReference type="PROSITE-ProRule" id="PRU00708"/>
    </source>
</evidence>
<dbReference type="Pfam" id="PF13812">
    <property type="entry name" value="PPR_3"/>
    <property type="match status" value="1"/>
</dbReference>
<feature type="repeat" description="PPR" evidence="2">
    <location>
        <begin position="278"/>
        <end position="312"/>
    </location>
</feature>
<dbReference type="InterPro" id="IPR002885">
    <property type="entry name" value="PPR_rpt"/>
</dbReference>
<name>A0A077X014_9FUNG</name>
<feature type="repeat" description="PPR" evidence="2">
    <location>
        <begin position="350"/>
        <end position="384"/>
    </location>
</feature>
<feature type="region of interest" description="Disordered" evidence="4">
    <location>
        <begin position="114"/>
        <end position="135"/>
    </location>
</feature>
<dbReference type="PROSITE" id="PS51375">
    <property type="entry name" value="PPR"/>
    <property type="match status" value="5"/>
</dbReference>
<dbReference type="AlphaFoldDB" id="A0A077X014"/>
<evidence type="ECO:0000313" key="5">
    <source>
        <dbReference type="EMBL" id="CDS12538.1"/>
    </source>
</evidence>
<keyword evidence="3" id="KW-0175">Coiled coil</keyword>
<dbReference type="Pfam" id="PF01535">
    <property type="entry name" value="PPR"/>
    <property type="match status" value="1"/>
</dbReference>
<dbReference type="EMBL" id="LK023357">
    <property type="protein sequence ID" value="CDS12538.1"/>
    <property type="molecule type" value="Genomic_DNA"/>
</dbReference>
<dbReference type="PANTHER" id="PTHR47942:SF63">
    <property type="entry name" value="PENTATRICOPEPTIDE REPEAT-CONTAINING PROTEIN"/>
    <property type="match status" value="1"/>
</dbReference>
<dbReference type="Gene3D" id="1.25.40.10">
    <property type="entry name" value="Tetratricopeptide repeat domain"/>
    <property type="match status" value="2"/>
</dbReference>
<dbReference type="InterPro" id="IPR011990">
    <property type="entry name" value="TPR-like_helical_dom_sf"/>
</dbReference>
<sequence>MFRRACHLHCRARFPVYSRHFASRSGTRSLDDRTRKLVEEVKNLEYKVESQKKRQEAMALLDKLEKSDASVPAIAEAEEIYAQLSAEPVSPVRRMVEPDYLEKLRVKFLDTRPSLQSEASQERDDALVNQDQTTSSLTSQDYEQLVYVNALAKRPKEAEKALQLMEENGHPLTVKAYNHLLDAYANTRDLDGAIDVFKRIKADEITPDIYTYSTLIKAHIQGARLNDAFLIFDQLKQAGLIPTQPIFANLISGCIKSNQTERAWEVFDSMRLSYHQPDEVTFTLMLHACAKRGEVERALNVFEDMVGSSLYPTDVTFNVLINACAKRPDYFDTAFDLLHQMQNIYGFQPDRITYNTLLSACARKKHLERARDIFQIMMYDAKEQGPDSMLTPDHHTFTNLFMSYASYDPLPAKKKQQQPDQQQQDALVEHSLISSTLPERRSEVVQEAKKLFDFITANKSCDMTSGLLSSYLSVHIMQRQHNDVVDIYLNAFDKYGVERTALTYSMMLQFCYNTRNTEMAWRVWEDYQDFLEQRQALPPQETISRQIKEGWTPDQQKQSALLMINTLARGNDFKNALLLLETQFQKDERPTLKQLTTMYNKCIQLEDQEALAQLKKLCSQERKYKPTDWRFRK</sequence>
<feature type="repeat" description="PPR" evidence="2">
    <location>
        <begin position="243"/>
        <end position="277"/>
    </location>
</feature>
<evidence type="ECO:0008006" key="6">
    <source>
        <dbReference type="Google" id="ProtNLM"/>
    </source>
</evidence>
<feature type="repeat" description="PPR" evidence="2">
    <location>
        <begin position="208"/>
        <end position="242"/>
    </location>
</feature>
<evidence type="ECO:0000256" key="3">
    <source>
        <dbReference type="SAM" id="Coils"/>
    </source>
</evidence>
<keyword evidence="1" id="KW-0677">Repeat</keyword>
<organism evidence="5">
    <name type="scientific">Lichtheimia ramosa</name>
    <dbReference type="NCBI Taxonomy" id="688394"/>
    <lineage>
        <taxon>Eukaryota</taxon>
        <taxon>Fungi</taxon>
        <taxon>Fungi incertae sedis</taxon>
        <taxon>Mucoromycota</taxon>
        <taxon>Mucoromycotina</taxon>
        <taxon>Mucoromycetes</taxon>
        <taxon>Mucorales</taxon>
        <taxon>Lichtheimiaceae</taxon>
        <taxon>Lichtheimia</taxon>
    </lineage>
</organism>
<evidence type="ECO:0000256" key="4">
    <source>
        <dbReference type="SAM" id="MobiDB-lite"/>
    </source>
</evidence>
<gene>
    <name evidence="5" type="ORF">LRAMOSA04732</name>
</gene>
<dbReference type="OrthoDB" id="5588846at2759"/>